<dbReference type="AlphaFoldDB" id="B9XEY2"/>
<keyword evidence="2" id="KW-1185">Reference proteome</keyword>
<evidence type="ECO:0000313" key="1">
    <source>
        <dbReference type="EMBL" id="EEF61480.1"/>
    </source>
</evidence>
<proteinExistence type="predicted"/>
<dbReference type="EMBL" id="ABOX02000009">
    <property type="protein sequence ID" value="EEF61480.1"/>
    <property type="molecule type" value="Genomic_DNA"/>
</dbReference>
<sequence>MSAATHCVIVETLIMVGGKNYYLLESTKPALPLQEWAPRATNLFAANGSLKLTNKPFHPD</sequence>
<comment type="caution">
    <text evidence="1">The sequence shown here is derived from an EMBL/GenBank/DDBJ whole genome shotgun (WGS) entry which is preliminary data.</text>
</comment>
<protein>
    <submittedName>
        <fullName evidence="1">Uncharacterized protein</fullName>
    </submittedName>
</protein>
<gene>
    <name evidence="1" type="ORF">Cflav_PD4158</name>
</gene>
<dbReference type="RefSeq" id="WP_007414372.1">
    <property type="nucleotide sequence ID" value="NZ_ABOX02000009.1"/>
</dbReference>
<organism evidence="1 2">
    <name type="scientific">Pedosphaera parvula (strain Ellin514)</name>
    <dbReference type="NCBI Taxonomy" id="320771"/>
    <lineage>
        <taxon>Bacteria</taxon>
        <taxon>Pseudomonadati</taxon>
        <taxon>Verrucomicrobiota</taxon>
        <taxon>Pedosphaerae</taxon>
        <taxon>Pedosphaerales</taxon>
        <taxon>Pedosphaeraceae</taxon>
        <taxon>Pedosphaera</taxon>
    </lineage>
</organism>
<reference evidence="1 2" key="1">
    <citation type="journal article" date="2011" name="J. Bacteriol.">
        <title>Genome sequence of 'Pedosphaera parvula' Ellin514, an aerobic Verrucomicrobial isolate from pasture soil.</title>
        <authorList>
            <person name="Kant R."/>
            <person name="van Passel M.W."/>
            <person name="Sangwan P."/>
            <person name="Palva A."/>
            <person name="Lucas S."/>
            <person name="Copeland A."/>
            <person name="Lapidus A."/>
            <person name="Glavina Del Rio T."/>
            <person name="Dalin E."/>
            <person name="Tice H."/>
            <person name="Bruce D."/>
            <person name="Goodwin L."/>
            <person name="Pitluck S."/>
            <person name="Chertkov O."/>
            <person name="Larimer F.W."/>
            <person name="Land M.L."/>
            <person name="Hauser L."/>
            <person name="Brettin T.S."/>
            <person name="Detter J.C."/>
            <person name="Han S."/>
            <person name="de Vos W.M."/>
            <person name="Janssen P.H."/>
            <person name="Smidt H."/>
        </authorList>
    </citation>
    <scope>NUCLEOTIDE SEQUENCE [LARGE SCALE GENOMIC DNA]</scope>
    <source>
        <strain evidence="1 2">Ellin514</strain>
    </source>
</reference>
<name>B9XEY2_PEDPL</name>
<accession>B9XEY2</accession>
<evidence type="ECO:0000313" key="2">
    <source>
        <dbReference type="Proteomes" id="UP000003688"/>
    </source>
</evidence>
<dbReference type="Proteomes" id="UP000003688">
    <property type="component" value="Unassembled WGS sequence"/>
</dbReference>